<protein>
    <submittedName>
        <fullName evidence="4">Uncharacterized protein AlNc14C73G4988</fullName>
    </submittedName>
</protein>
<dbReference type="GO" id="GO:0006974">
    <property type="term" value="P:DNA damage response"/>
    <property type="evidence" value="ECO:0007669"/>
    <property type="project" value="InterPro"/>
</dbReference>
<dbReference type="InterPro" id="IPR044245">
    <property type="entry name" value="Spartan"/>
</dbReference>
<name>F0WED1_9STRA</name>
<dbReference type="GO" id="GO:0005634">
    <property type="term" value="C:nucleus"/>
    <property type="evidence" value="ECO:0007669"/>
    <property type="project" value="UniProtKB-SubCell"/>
</dbReference>
<dbReference type="SMART" id="SM00731">
    <property type="entry name" value="SprT"/>
    <property type="match status" value="1"/>
</dbReference>
<dbReference type="GO" id="GO:0003697">
    <property type="term" value="F:single-stranded DNA binding"/>
    <property type="evidence" value="ECO:0007669"/>
    <property type="project" value="InterPro"/>
</dbReference>
<dbReference type="PANTHER" id="PTHR21220">
    <property type="entry name" value="DNA-DEPENDENT METALLOPROTEASE SPRTN"/>
    <property type="match status" value="1"/>
</dbReference>
<keyword evidence="2" id="KW-0539">Nucleus</keyword>
<dbReference type="GO" id="GO:0004222">
    <property type="term" value="F:metalloendopeptidase activity"/>
    <property type="evidence" value="ECO:0007669"/>
    <property type="project" value="InterPro"/>
</dbReference>
<dbReference type="EMBL" id="FR824118">
    <property type="protein sequence ID" value="CCA19563.1"/>
    <property type="molecule type" value="Genomic_DNA"/>
</dbReference>
<dbReference type="Pfam" id="PF22934">
    <property type="entry name" value="SPRTN_ZBD"/>
    <property type="match status" value="1"/>
</dbReference>
<dbReference type="InterPro" id="IPR006640">
    <property type="entry name" value="SprT-like_domain"/>
</dbReference>
<reference evidence="4" key="2">
    <citation type="submission" date="2011-02" db="EMBL/GenBank/DDBJ databases">
        <authorList>
            <person name="MacLean D."/>
        </authorList>
    </citation>
    <scope>NUCLEOTIDE SEQUENCE</scope>
</reference>
<dbReference type="AlphaFoldDB" id="F0WED1"/>
<comment type="subcellular location">
    <subcellularLocation>
        <location evidence="1">Nucleus</location>
    </subcellularLocation>
</comment>
<accession>F0WED1</accession>
<proteinExistence type="predicted"/>
<evidence type="ECO:0000256" key="1">
    <source>
        <dbReference type="ARBA" id="ARBA00004123"/>
    </source>
</evidence>
<dbReference type="Pfam" id="PF10263">
    <property type="entry name" value="SprT-like"/>
    <property type="match status" value="1"/>
</dbReference>
<dbReference type="GO" id="GO:0031593">
    <property type="term" value="F:polyubiquitin modification-dependent protein binding"/>
    <property type="evidence" value="ECO:0007669"/>
    <property type="project" value="TreeGrafter"/>
</dbReference>
<dbReference type="PANTHER" id="PTHR21220:SF0">
    <property type="entry name" value="DNA-DEPENDENT METALLOPROTEASE SPRTN"/>
    <property type="match status" value="1"/>
</dbReference>
<sequence length="294" mass="33937">MQTKLEQIALYKHNSLEQLILHWFTQVMMLQICSSDTLQFDLLAPEFELIDPTPDIHALFQSYDALFFFDQLGKCEVKWSSRMTLCAGLCSYQPRTGFCSIRLSAPLLRLRPRSDLINTLLHEMIHAFLFLSSGVRDHDDHGPSFQGHMTRINSLANTKITVFHTFHQEVDAYRLHWWQCDGICRTKKPYFGLVKRAMNRPPSKRDTWWAEHQRSCGGTFTKIKEPEDYKKKKVRKVTSGKKLGTNSDITSYFTKTHKDVSMQRTEASSIAGDTQQSSILADRKIVLIDLTEEG</sequence>
<gene>
    <name evidence="4" type="primary">AlNc14C73G4988</name>
    <name evidence="4" type="ORF">ALNC14_057060</name>
</gene>
<evidence type="ECO:0000256" key="2">
    <source>
        <dbReference type="ARBA" id="ARBA00023242"/>
    </source>
</evidence>
<dbReference type="InterPro" id="IPR055220">
    <property type="entry name" value="SPRTN_ZBD"/>
</dbReference>
<evidence type="ECO:0000259" key="3">
    <source>
        <dbReference type="SMART" id="SM00731"/>
    </source>
</evidence>
<organism evidence="4">
    <name type="scientific">Albugo laibachii Nc14</name>
    <dbReference type="NCBI Taxonomy" id="890382"/>
    <lineage>
        <taxon>Eukaryota</taxon>
        <taxon>Sar</taxon>
        <taxon>Stramenopiles</taxon>
        <taxon>Oomycota</taxon>
        <taxon>Peronosporomycetes</taxon>
        <taxon>Albuginales</taxon>
        <taxon>Albuginaceae</taxon>
        <taxon>Albugo</taxon>
    </lineage>
</organism>
<evidence type="ECO:0000313" key="4">
    <source>
        <dbReference type="EMBL" id="CCA19563.1"/>
    </source>
</evidence>
<dbReference type="HOGENOM" id="CLU_083493_1_0_1"/>
<feature type="domain" description="SprT-like" evidence="3">
    <location>
        <begin position="54"/>
        <end position="223"/>
    </location>
</feature>
<reference evidence="4" key="1">
    <citation type="journal article" date="2011" name="PLoS Biol.">
        <title>Gene gain and loss during evolution of obligate parasitism in the white rust pathogen of Arabidopsis thaliana.</title>
        <authorList>
            <person name="Kemen E."/>
            <person name="Gardiner A."/>
            <person name="Schultz-Larsen T."/>
            <person name="Kemen A.C."/>
            <person name="Balmuth A.L."/>
            <person name="Robert-Seilaniantz A."/>
            <person name="Bailey K."/>
            <person name="Holub E."/>
            <person name="Studholme D.J."/>
            <person name="Maclean D."/>
            <person name="Jones J.D."/>
        </authorList>
    </citation>
    <scope>NUCLEOTIDE SEQUENCE</scope>
</reference>